<comment type="similarity">
    <text evidence="1">Belongs to the protein kinase superfamily. ADCK protein kinase family.</text>
</comment>
<dbReference type="InParanoid" id="A0A1B7MNI2"/>
<dbReference type="EMBL" id="KV448650">
    <property type="protein sequence ID" value="OAX34158.1"/>
    <property type="molecule type" value="Genomic_DNA"/>
</dbReference>
<dbReference type="InterPro" id="IPR004147">
    <property type="entry name" value="ABC1_dom"/>
</dbReference>
<dbReference type="GO" id="GO:0005524">
    <property type="term" value="F:ATP binding"/>
    <property type="evidence" value="ECO:0007669"/>
    <property type="project" value="UniProtKB-KW"/>
</dbReference>
<reference evidence="6 7" key="1">
    <citation type="submission" date="2016-06" db="EMBL/GenBank/DDBJ databases">
        <title>Comparative genomics of the ectomycorrhizal sister species Rhizopogon vinicolor and Rhizopogon vesiculosus (Basidiomycota: Boletales) reveals a divergence of the mating type B locus.</title>
        <authorList>
            <consortium name="DOE Joint Genome Institute"/>
            <person name="Mujic A.B."/>
            <person name="Kuo A."/>
            <person name="Tritt A."/>
            <person name="Lipzen A."/>
            <person name="Chen C."/>
            <person name="Johnson J."/>
            <person name="Sharma A."/>
            <person name="Barry K."/>
            <person name="Grigoriev I.V."/>
            <person name="Spatafora J.W."/>
        </authorList>
    </citation>
    <scope>NUCLEOTIDE SEQUENCE [LARGE SCALE GENOMIC DNA]</scope>
    <source>
        <strain evidence="6 7">AM-OR11-026</strain>
    </source>
</reference>
<protein>
    <submittedName>
        <fullName evidence="6">ABC1-domain-containing protein</fullName>
    </submittedName>
</protein>
<keyword evidence="7" id="KW-1185">Reference proteome</keyword>
<evidence type="ECO:0000256" key="1">
    <source>
        <dbReference type="ARBA" id="ARBA00009670"/>
    </source>
</evidence>
<dbReference type="Proteomes" id="UP000092154">
    <property type="component" value="Unassembled WGS sequence"/>
</dbReference>
<dbReference type="PANTHER" id="PTHR43851:SF3">
    <property type="entry name" value="COENZYME Q8"/>
    <property type="match status" value="1"/>
</dbReference>
<evidence type="ECO:0000256" key="3">
    <source>
        <dbReference type="ARBA" id="ARBA00022741"/>
    </source>
</evidence>
<dbReference type="OrthoDB" id="201153at2759"/>
<dbReference type="InterPro" id="IPR051409">
    <property type="entry name" value="Atypical_kinase_ADCK"/>
</dbReference>
<feature type="domain" description="ABC1 atypical kinase-like" evidence="5">
    <location>
        <begin position="98"/>
        <end position="333"/>
    </location>
</feature>
<evidence type="ECO:0000259" key="5">
    <source>
        <dbReference type="Pfam" id="PF03109"/>
    </source>
</evidence>
<name>A0A1B7MNI2_9AGAM</name>
<dbReference type="GO" id="GO:0016740">
    <property type="term" value="F:transferase activity"/>
    <property type="evidence" value="ECO:0007669"/>
    <property type="project" value="UniProtKB-KW"/>
</dbReference>
<accession>A0A1B7MNI2</accession>
<evidence type="ECO:0000256" key="4">
    <source>
        <dbReference type="ARBA" id="ARBA00022840"/>
    </source>
</evidence>
<dbReference type="CDD" id="cd13970">
    <property type="entry name" value="ABC1_ADCK3"/>
    <property type="match status" value="1"/>
</dbReference>
<gene>
    <name evidence="6" type="ORF">K503DRAFT_794269</name>
</gene>
<organism evidence="6 7">
    <name type="scientific">Rhizopogon vinicolor AM-OR11-026</name>
    <dbReference type="NCBI Taxonomy" id="1314800"/>
    <lineage>
        <taxon>Eukaryota</taxon>
        <taxon>Fungi</taxon>
        <taxon>Dikarya</taxon>
        <taxon>Basidiomycota</taxon>
        <taxon>Agaricomycotina</taxon>
        <taxon>Agaricomycetes</taxon>
        <taxon>Agaricomycetidae</taxon>
        <taxon>Boletales</taxon>
        <taxon>Suillineae</taxon>
        <taxon>Rhizopogonaceae</taxon>
        <taxon>Rhizopogon</taxon>
    </lineage>
</organism>
<dbReference type="AlphaFoldDB" id="A0A1B7MNI2"/>
<dbReference type="FunCoup" id="A0A1B7MNI2">
    <property type="interactions" value="179"/>
</dbReference>
<dbReference type="Pfam" id="PF03109">
    <property type="entry name" value="ABC1"/>
    <property type="match status" value="1"/>
</dbReference>
<proteinExistence type="inferred from homology"/>
<keyword evidence="3" id="KW-0547">Nucleotide-binding</keyword>
<evidence type="ECO:0000313" key="7">
    <source>
        <dbReference type="Proteomes" id="UP000092154"/>
    </source>
</evidence>
<keyword evidence="2" id="KW-0808">Transferase</keyword>
<evidence type="ECO:0000313" key="6">
    <source>
        <dbReference type="EMBL" id="OAX34158.1"/>
    </source>
</evidence>
<sequence>MSALSVVTATARNVRPSSRLDRLFHYGCLAASLSYGAASELLCRSTTSHEDNTQSVMVNITRLLYKLSQMRGTVMKLPQFMSTQDTHILPPEDDKIFRRVQDMFHTSLGETWADNFISFDRIPFAAASIGQVHHSVLTPSHSPSDDGQRVTVKIQFPNIASTIASDLGYVKMLLTAGSLLPRGLFLGRTIQVMKDELADECDYSREAKCLGEDARFKVPWMWPGSTERVLVMEHAEGVGIGDAVIGVLPQDERNEITCQIIELCSWELFQFRLMQTDPNFTNFLWHSKTQQMALQLSLVDFCTRRECKKEFMDNWLRLHKAAASEDRASCAELSWTLEYLTGEGNGVRSSPLISLPSCSMALLATPFKPMTTQPFAFGPGIPWVDITARIRITIPVMLKHKLTPPPRETYSLNQKLSGAFLLASRLRAGVDTKKLWDLVVDSYKFG</sequence>
<dbReference type="InterPro" id="IPR034646">
    <property type="entry name" value="ADCK3_dom"/>
</dbReference>
<dbReference type="PANTHER" id="PTHR43851">
    <property type="match status" value="1"/>
</dbReference>
<keyword evidence="4" id="KW-0067">ATP-binding</keyword>
<dbReference type="STRING" id="1314800.A0A1B7MNI2"/>
<evidence type="ECO:0000256" key="2">
    <source>
        <dbReference type="ARBA" id="ARBA00022679"/>
    </source>
</evidence>
<dbReference type="GO" id="GO:0006744">
    <property type="term" value="P:ubiquinone biosynthetic process"/>
    <property type="evidence" value="ECO:0007669"/>
    <property type="project" value="TreeGrafter"/>
</dbReference>